<dbReference type="HOGENOM" id="CLU_1947180_0_0_5"/>
<evidence type="ECO:0008006" key="3">
    <source>
        <dbReference type="Google" id="ProtNLM"/>
    </source>
</evidence>
<dbReference type="EMBL" id="CP000847">
    <property type="protein sequence ID" value="ABV75227.1"/>
    <property type="molecule type" value="Genomic_DNA"/>
</dbReference>
<protein>
    <recommendedName>
        <fullName evidence="3">Ankyrin repeat protein</fullName>
    </recommendedName>
</protein>
<organism evidence="1 2">
    <name type="scientific">Rickettsia akari (strain Hartford)</name>
    <dbReference type="NCBI Taxonomy" id="293614"/>
    <lineage>
        <taxon>Bacteria</taxon>
        <taxon>Pseudomonadati</taxon>
        <taxon>Pseudomonadota</taxon>
        <taxon>Alphaproteobacteria</taxon>
        <taxon>Rickettsiales</taxon>
        <taxon>Rickettsiaceae</taxon>
        <taxon>Rickettsieae</taxon>
        <taxon>Rickettsia</taxon>
        <taxon>spotted fever group</taxon>
    </lineage>
</organism>
<name>A8GPA2_RICAH</name>
<evidence type="ECO:0000313" key="2">
    <source>
        <dbReference type="Proteomes" id="UP000006830"/>
    </source>
</evidence>
<dbReference type="KEGG" id="rak:A1C_04845"/>
<gene>
    <name evidence="1" type="ordered locus">A1C_04845</name>
</gene>
<dbReference type="AlphaFoldDB" id="A8GPA2"/>
<dbReference type="InterPro" id="IPR036770">
    <property type="entry name" value="Ankyrin_rpt-contain_sf"/>
</dbReference>
<reference evidence="1" key="1">
    <citation type="submission" date="2007-09" db="EMBL/GenBank/DDBJ databases">
        <title>Complete Genome Sequence of Rickettsia akari.</title>
        <authorList>
            <person name="Madan A."/>
            <person name="Fahey J."/>
            <person name="Helton E."/>
            <person name="Ketteman M."/>
            <person name="Madan A."/>
            <person name="Rodrigues S."/>
            <person name="Sanchez A."/>
            <person name="Whiting M."/>
            <person name="Dasch G."/>
            <person name="Eremeeva M."/>
        </authorList>
    </citation>
    <scope>NUCLEOTIDE SEQUENCE</scope>
    <source>
        <strain evidence="1">Hartford</strain>
    </source>
</reference>
<dbReference type="SUPFAM" id="SSF48403">
    <property type="entry name" value="Ankyrin repeat"/>
    <property type="match status" value="1"/>
</dbReference>
<proteinExistence type="predicted"/>
<keyword evidence="2" id="KW-1185">Reference proteome</keyword>
<sequence length="129" mass="14714">MSQYSSLSPRDKGSWIKNRLGTSTTKTTHTEIVITLEYLKQYFNEFQPLEGTALNIIASLDAPNLNQLHLIECLISQGANKYKALEFAIKNNNEQAEYLLNRLTFEPNSSLIQAIQNQSLTLVKYFVEK</sequence>
<accession>A8GPA2</accession>
<evidence type="ECO:0000313" key="1">
    <source>
        <dbReference type="EMBL" id="ABV75227.1"/>
    </source>
</evidence>
<dbReference type="Proteomes" id="UP000006830">
    <property type="component" value="Chromosome"/>
</dbReference>
<dbReference type="RefSeq" id="WP_012149857.1">
    <property type="nucleotide sequence ID" value="NC_009881.1"/>
</dbReference>